<comment type="caution">
    <text evidence="1">The sequence shown here is derived from an EMBL/GenBank/DDBJ whole genome shotgun (WGS) entry which is preliminary data.</text>
</comment>
<evidence type="ECO:0008006" key="2">
    <source>
        <dbReference type="Google" id="ProtNLM"/>
    </source>
</evidence>
<organism evidence="1">
    <name type="scientific">marine sediment metagenome</name>
    <dbReference type="NCBI Taxonomy" id="412755"/>
    <lineage>
        <taxon>unclassified sequences</taxon>
        <taxon>metagenomes</taxon>
        <taxon>ecological metagenomes</taxon>
    </lineage>
</organism>
<dbReference type="PANTHER" id="PTHR38449">
    <property type="entry name" value="REGULATORY PROTEIN TM_1690-RELATED"/>
    <property type="match status" value="1"/>
</dbReference>
<dbReference type="Pfam" id="PF04025">
    <property type="entry name" value="RemA-like"/>
    <property type="match status" value="1"/>
</dbReference>
<name>A0A0F9D8X9_9ZZZZ</name>
<gene>
    <name evidence="1" type="ORF">LCGC14_2517900</name>
</gene>
<sequence length="92" mass="9643">MDTDLIHVGFGNYIALNRVVAIVSPGSAPIQRLIREGKKRGVIVDITSGRRTKCAIFTDTGSIILVAITPEAIAGRVDSALGGPSRSAGRRA</sequence>
<dbReference type="PANTHER" id="PTHR38449:SF1">
    <property type="entry name" value="REGULATORY PROTEIN SSL2874-RELATED"/>
    <property type="match status" value="1"/>
</dbReference>
<accession>A0A0F9D8X9</accession>
<feature type="non-terminal residue" evidence="1">
    <location>
        <position position="92"/>
    </location>
</feature>
<evidence type="ECO:0000313" key="1">
    <source>
        <dbReference type="EMBL" id="KKL14221.1"/>
    </source>
</evidence>
<dbReference type="InterPro" id="IPR007169">
    <property type="entry name" value="RemA-like"/>
</dbReference>
<dbReference type="NCBIfam" id="NF003315">
    <property type="entry name" value="PRK04323.1"/>
    <property type="match status" value="1"/>
</dbReference>
<protein>
    <recommendedName>
        <fullName evidence="2">Regulatory protein</fullName>
    </recommendedName>
</protein>
<reference evidence="1" key="1">
    <citation type="journal article" date="2015" name="Nature">
        <title>Complex archaea that bridge the gap between prokaryotes and eukaryotes.</title>
        <authorList>
            <person name="Spang A."/>
            <person name="Saw J.H."/>
            <person name="Jorgensen S.L."/>
            <person name="Zaremba-Niedzwiedzka K."/>
            <person name="Martijn J."/>
            <person name="Lind A.E."/>
            <person name="van Eijk R."/>
            <person name="Schleper C."/>
            <person name="Guy L."/>
            <person name="Ettema T.J."/>
        </authorList>
    </citation>
    <scope>NUCLEOTIDE SEQUENCE</scope>
</reference>
<proteinExistence type="predicted"/>
<dbReference type="AlphaFoldDB" id="A0A0F9D8X9"/>
<dbReference type="EMBL" id="LAZR01040546">
    <property type="protein sequence ID" value="KKL14221.1"/>
    <property type="molecule type" value="Genomic_DNA"/>
</dbReference>